<dbReference type="Proteomes" id="UP001206983">
    <property type="component" value="Unassembled WGS sequence"/>
</dbReference>
<name>A0AAE3KYV6_9EURY</name>
<comment type="caution">
    <text evidence="1">The sequence shown here is derived from an EMBL/GenBank/DDBJ whole genome shotgun (WGS) entry which is preliminary data.</text>
</comment>
<evidence type="ECO:0000313" key="1">
    <source>
        <dbReference type="EMBL" id="MCQ6962393.1"/>
    </source>
</evidence>
<accession>A0AAE3KYV6</accession>
<sequence length="258" mass="30113">MKYKELLETIKSSGYETTTVHDFLVAPKKKCIILRHDVDREVGRNLSTARLEAEYDIKSTYYFRHVKGVFIPAVIEEISSIGHEIGYHYEVLDKAKGDEEKAIQIFREELEDLRKYADVKTICMHGNPFASWSNRDLWNNYDFTEFGIIGEPYLSIDYGKVFYLTDTGRTWANTNIRVKDVVNTSYQGKINQHASNIRSTEDVCELIRSEEIDQICILMHPNRWCDNIYGWMTELVFQNIKNIGKAGIIRYRSKTTVR</sequence>
<reference evidence="1 2" key="1">
    <citation type="journal article" date="2011" name="Appl. Environ. Microbiol.">
        <title>Methanogenic archaea isolated from Taiwan's Chelungpu fault.</title>
        <authorList>
            <person name="Wu S.Y."/>
            <person name="Lai M.C."/>
        </authorList>
    </citation>
    <scope>NUCLEOTIDE SEQUENCE [LARGE SCALE GENOMIC DNA]</scope>
    <source>
        <strain evidence="1 2">St545Mb</strain>
    </source>
</reference>
<gene>
    <name evidence="1" type="ORF">PV02_04210</name>
</gene>
<dbReference type="InterPro" id="IPR011330">
    <property type="entry name" value="Glyco_hydro/deAcase_b/a-brl"/>
</dbReference>
<dbReference type="EMBL" id="JTEO01000002">
    <property type="protein sequence ID" value="MCQ6962393.1"/>
    <property type="molecule type" value="Genomic_DNA"/>
</dbReference>
<evidence type="ECO:0000313" key="2">
    <source>
        <dbReference type="Proteomes" id="UP001206983"/>
    </source>
</evidence>
<dbReference type="GO" id="GO:0005975">
    <property type="term" value="P:carbohydrate metabolic process"/>
    <property type="evidence" value="ECO:0007669"/>
    <property type="project" value="InterPro"/>
</dbReference>
<organism evidence="1 2">
    <name type="scientific">Methanolobus chelungpuianus</name>
    <dbReference type="NCBI Taxonomy" id="502115"/>
    <lineage>
        <taxon>Archaea</taxon>
        <taxon>Methanobacteriati</taxon>
        <taxon>Methanobacteriota</taxon>
        <taxon>Stenosarchaea group</taxon>
        <taxon>Methanomicrobia</taxon>
        <taxon>Methanosarcinales</taxon>
        <taxon>Methanosarcinaceae</taxon>
        <taxon>Methanolobus</taxon>
    </lineage>
</organism>
<keyword evidence="2" id="KW-1185">Reference proteome</keyword>
<dbReference type="AlphaFoldDB" id="A0AAE3KYV6"/>
<evidence type="ECO:0008006" key="3">
    <source>
        <dbReference type="Google" id="ProtNLM"/>
    </source>
</evidence>
<protein>
    <recommendedName>
        <fullName evidence="3">Polysaccharide deacetylase</fullName>
    </recommendedName>
</protein>
<dbReference type="SUPFAM" id="SSF88713">
    <property type="entry name" value="Glycoside hydrolase/deacetylase"/>
    <property type="match status" value="1"/>
</dbReference>
<proteinExistence type="predicted"/>